<dbReference type="Proteomes" id="UP000479710">
    <property type="component" value="Unassembled WGS sequence"/>
</dbReference>
<proteinExistence type="predicted"/>
<protein>
    <submittedName>
        <fullName evidence="1">Uncharacterized protein</fullName>
    </submittedName>
</protein>
<name>A0A6G1BKR3_9ORYZ</name>
<comment type="caution">
    <text evidence="1">The sequence shown here is derived from an EMBL/GenBank/DDBJ whole genome shotgun (WGS) entry which is preliminary data.</text>
</comment>
<dbReference type="EMBL" id="SPHZ02000012">
    <property type="protein sequence ID" value="KAF0888549.1"/>
    <property type="molecule type" value="Genomic_DNA"/>
</dbReference>
<evidence type="ECO:0000313" key="2">
    <source>
        <dbReference type="Proteomes" id="UP000479710"/>
    </source>
</evidence>
<organism evidence="1 2">
    <name type="scientific">Oryza meyeriana var. granulata</name>
    <dbReference type="NCBI Taxonomy" id="110450"/>
    <lineage>
        <taxon>Eukaryota</taxon>
        <taxon>Viridiplantae</taxon>
        <taxon>Streptophyta</taxon>
        <taxon>Embryophyta</taxon>
        <taxon>Tracheophyta</taxon>
        <taxon>Spermatophyta</taxon>
        <taxon>Magnoliopsida</taxon>
        <taxon>Liliopsida</taxon>
        <taxon>Poales</taxon>
        <taxon>Poaceae</taxon>
        <taxon>BOP clade</taxon>
        <taxon>Oryzoideae</taxon>
        <taxon>Oryzeae</taxon>
        <taxon>Oryzinae</taxon>
        <taxon>Oryza</taxon>
        <taxon>Oryza meyeriana</taxon>
    </lineage>
</organism>
<sequence length="95" mass="10886">MQTRGEALQLRTEQEFEFLEGGEELKCFLLFLREVLQLLGQRHGEEAADGRCKDSYDVISADALQFRGLRKKKLMVLFILLTPKHSIQANKEFGG</sequence>
<reference evidence="1 2" key="1">
    <citation type="submission" date="2019-11" db="EMBL/GenBank/DDBJ databases">
        <title>Whole genome sequence of Oryza granulata.</title>
        <authorList>
            <person name="Li W."/>
        </authorList>
    </citation>
    <scope>NUCLEOTIDE SEQUENCE [LARGE SCALE GENOMIC DNA]</scope>
    <source>
        <strain evidence="2">cv. Menghai</strain>
        <tissue evidence="1">Leaf</tissue>
    </source>
</reference>
<keyword evidence="2" id="KW-1185">Reference proteome</keyword>
<accession>A0A6G1BKR3</accession>
<dbReference type="AlphaFoldDB" id="A0A6G1BKR3"/>
<gene>
    <name evidence="1" type="ORF">E2562_014756</name>
</gene>
<dbReference type="OrthoDB" id="653468at2759"/>
<evidence type="ECO:0000313" key="1">
    <source>
        <dbReference type="EMBL" id="KAF0888549.1"/>
    </source>
</evidence>